<evidence type="ECO:0000313" key="4">
    <source>
        <dbReference type="Proteomes" id="UP000002785"/>
    </source>
</evidence>
<dbReference type="AlphaFoldDB" id="B5HVG3"/>
<organism evidence="3 4">
    <name type="scientific">Streptomyces sviceus (strain ATCC 29083 / DSM 924 / JCM 4929 / NBRC 13980 / NCIMB 11184 / NRRL 5439 / UC 5370)</name>
    <dbReference type="NCBI Taxonomy" id="463191"/>
    <lineage>
        <taxon>Bacteria</taxon>
        <taxon>Bacillati</taxon>
        <taxon>Actinomycetota</taxon>
        <taxon>Actinomycetes</taxon>
        <taxon>Kitasatosporales</taxon>
        <taxon>Streptomycetaceae</taxon>
        <taxon>Streptomyces</taxon>
    </lineage>
</organism>
<feature type="transmembrane region" description="Helical" evidence="2">
    <location>
        <begin position="111"/>
        <end position="135"/>
    </location>
</feature>
<evidence type="ECO:0000256" key="2">
    <source>
        <dbReference type="SAM" id="Phobius"/>
    </source>
</evidence>
<dbReference type="EMBL" id="CM000951">
    <property type="protein sequence ID" value="EDY56818.1"/>
    <property type="molecule type" value="Genomic_DNA"/>
</dbReference>
<evidence type="ECO:0000313" key="3">
    <source>
        <dbReference type="EMBL" id="EDY56818.1"/>
    </source>
</evidence>
<keyword evidence="2" id="KW-0472">Membrane</keyword>
<feature type="compositionally biased region" description="Low complexity" evidence="1">
    <location>
        <begin position="14"/>
        <end position="23"/>
    </location>
</feature>
<proteinExistence type="predicted"/>
<feature type="compositionally biased region" description="Basic and acidic residues" evidence="1">
    <location>
        <begin position="1"/>
        <end position="13"/>
    </location>
</feature>
<dbReference type="Proteomes" id="UP000002785">
    <property type="component" value="Chromosome"/>
</dbReference>
<feature type="region of interest" description="Disordered" evidence="1">
    <location>
        <begin position="1"/>
        <end position="73"/>
    </location>
</feature>
<keyword evidence="4" id="KW-1185">Reference proteome</keyword>
<protein>
    <submittedName>
        <fullName evidence="3">Uncharacterized protein</fullName>
    </submittedName>
</protein>
<dbReference type="HOGENOM" id="CLU_158006_0_0_11"/>
<accession>B5HVG3</accession>
<sequence length="138" mass="14360">MRDPGEKGARTGRDPWGSGRPGWRPGGRSGVRRGSPGPGSARAFTRGSPARRPRVPVSAGSTCADRGKGARETMESGPAIFAGMVFALFGGGLLVWTAARVRHREPVAHGVSPVASASLTTLVALITLALGVWCFNRL</sequence>
<keyword evidence="2" id="KW-0812">Transmembrane</keyword>
<name>B5HVG3_STRX2</name>
<evidence type="ECO:0000256" key="1">
    <source>
        <dbReference type="SAM" id="MobiDB-lite"/>
    </source>
</evidence>
<reference evidence="3" key="1">
    <citation type="submission" date="2009-10" db="EMBL/GenBank/DDBJ databases">
        <title>The genome sequence of Streptomyces sviceus strain ATCC 29083.</title>
        <authorList>
            <consortium name="The Broad Institute Genome Sequencing Platform"/>
            <consortium name="Broad Institute Microbial Sequencing Center"/>
            <person name="Fischbach M."/>
            <person name="Godfrey P."/>
            <person name="Ward D."/>
            <person name="Young S."/>
            <person name="Zeng Q."/>
            <person name="Koehrsen M."/>
            <person name="Alvarado L."/>
            <person name="Berlin A.M."/>
            <person name="Bochicchio J."/>
            <person name="Borenstein D."/>
            <person name="Chapman S.B."/>
            <person name="Chen Z."/>
            <person name="Engels R."/>
            <person name="Freedman E."/>
            <person name="Gellesch M."/>
            <person name="Goldberg J."/>
            <person name="Griggs A."/>
            <person name="Gujja S."/>
            <person name="Heilman E.R."/>
            <person name="Heiman D.I."/>
            <person name="Hepburn T.A."/>
            <person name="Howarth C."/>
            <person name="Jen D."/>
            <person name="Larson L."/>
            <person name="Lewis B."/>
            <person name="Mehta T."/>
            <person name="Park D."/>
            <person name="Pearson M."/>
            <person name="Richards J."/>
            <person name="Roberts A."/>
            <person name="Saif S."/>
            <person name="Shea T.D."/>
            <person name="Shenoy N."/>
            <person name="Sisk P."/>
            <person name="Stolte C."/>
            <person name="Sykes S.N."/>
            <person name="Thomson T."/>
            <person name="Walk T."/>
            <person name="White J."/>
            <person name="Yandava C."/>
            <person name="Straight P."/>
            <person name="Clardy J."/>
            <person name="Hung D."/>
            <person name="Kolter R."/>
            <person name="Mekalanos J."/>
            <person name="Walker S."/>
            <person name="Walsh C.T."/>
            <person name="Wieland-Brown L.C."/>
            <person name="Haas B."/>
            <person name="Nusbaum C."/>
            <person name="Birren B."/>
        </authorList>
    </citation>
    <scope>NUCLEOTIDE SEQUENCE [LARGE SCALE GENOMIC DNA]</scope>
    <source>
        <strain evidence="3">ATCC 29083</strain>
    </source>
</reference>
<gene>
    <name evidence="3" type="ORF">SSEG_03398</name>
</gene>
<dbReference type="eggNOG" id="ENOG502ZGBX">
    <property type="taxonomic scope" value="Bacteria"/>
</dbReference>
<feature type="transmembrane region" description="Helical" evidence="2">
    <location>
        <begin position="79"/>
        <end position="99"/>
    </location>
</feature>
<keyword evidence="2" id="KW-1133">Transmembrane helix</keyword>